<dbReference type="Pfam" id="PF01050">
    <property type="entry name" value="MannoseP_isomer"/>
    <property type="match status" value="1"/>
</dbReference>
<reference evidence="13" key="1">
    <citation type="submission" date="2016-10" db="EMBL/GenBank/DDBJ databases">
        <authorList>
            <person name="Varghese N."/>
            <person name="Submissions S."/>
        </authorList>
    </citation>
    <scope>NUCLEOTIDE SEQUENCE [LARGE SCALE GENOMIC DNA]</scope>
    <source>
        <strain evidence="13">DSM 13490</strain>
    </source>
</reference>
<dbReference type="NCBIfam" id="TIGR01479">
    <property type="entry name" value="GMP_PMI"/>
    <property type="match status" value="1"/>
</dbReference>
<evidence type="ECO:0000313" key="12">
    <source>
        <dbReference type="EMBL" id="SDX89878.1"/>
    </source>
</evidence>
<sequence>MNNLYILILAGGSGTRLWPWSREELPKQFLSLAGEESLFQQTVRRMTKIAQPSNLYIVASDQCSALLRHQMKTVVKFDHDPIIAEPMAKNTCPAIALGLAYLLKSGADPEDLIFVSPSDHIVKDDEAFKEAINSGRQAASEGHIVVFGVKPTRADTGFGYIEIDEERSKGLPYKIVSRFVEKPDEEKAKTYLERGNYLWNGGFFLFKAKRMMEALKSDIPQIGEPASEGYKSLISSFEDLPSISIDYAVMEKEKDVAVVPLDCGWSDIGSWDALYETMEKDEGGNVKKGDVHTIGGKNNLIYANGRLVVGLDVNDLIIADTPDALLVAKRGSSQAVRDVVNYLKDQGRRETTEAPINARPWGTYQILHQGDRFKIKHIVINPGSRLSLQYHHHRTEHWVVVRGTALAVVGGKEIYVHEGESTFIPKSTPHRLVNPGKIPLEIIEVQNGEYVGEDDIIRIEDDYKRTE</sequence>
<dbReference type="Pfam" id="PF22640">
    <property type="entry name" value="ManC_GMP_beta-helix"/>
    <property type="match status" value="1"/>
</dbReference>
<dbReference type="CDD" id="cd02213">
    <property type="entry name" value="cupin_PMI_typeII_C"/>
    <property type="match status" value="1"/>
</dbReference>
<evidence type="ECO:0000256" key="6">
    <source>
        <dbReference type="ARBA" id="ARBA00023134"/>
    </source>
</evidence>
<dbReference type="EMBL" id="FNPD01000005">
    <property type="protein sequence ID" value="SDX89878.1"/>
    <property type="molecule type" value="Genomic_DNA"/>
</dbReference>
<keyword evidence="12" id="KW-0413">Isomerase</keyword>
<dbReference type="CDD" id="cd02509">
    <property type="entry name" value="GDP-M1P_Guanylyltransferase"/>
    <property type="match status" value="1"/>
</dbReference>
<feature type="domain" description="Mannose-6-phosphate isomerase type II C-terminal" evidence="10">
    <location>
        <begin position="354"/>
        <end position="461"/>
    </location>
</feature>
<keyword evidence="3" id="KW-0808">Transferase</keyword>
<dbReference type="InterPro" id="IPR054566">
    <property type="entry name" value="ManC/GMP-like_b-helix"/>
</dbReference>
<dbReference type="InterPro" id="IPR029044">
    <property type="entry name" value="Nucleotide-diphossugar_trans"/>
</dbReference>
<name>A0A1H3FHM7_9BACT</name>
<feature type="domain" description="Nucleotidyl transferase" evidence="9">
    <location>
        <begin position="7"/>
        <end position="282"/>
    </location>
</feature>
<protein>
    <recommendedName>
        <fullName evidence="2">mannose-1-phosphate guanylyltransferase</fullName>
        <ecNumber evidence="2">2.7.7.13</ecNumber>
    </recommendedName>
</protein>
<dbReference type="GO" id="GO:0005525">
    <property type="term" value="F:GTP binding"/>
    <property type="evidence" value="ECO:0007669"/>
    <property type="project" value="UniProtKB-KW"/>
</dbReference>
<dbReference type="EC" id="2.7.7.13" evidence="2"/>
<evidence type="ECO:0000259" key="11">
    <source>
        <dbReference type="Pfam" id="PF22640"/>
    </source>
</evidence>
<comment type="similarity">
    <text evidence="1 8">Belongs to the mannose-6-phosphate isomerase type 2 family.</text>
</comment>
<keyword evidence="13" id="KW-1185">Reference proteome</keyword>
<evidence type="ECO:0000313" key="13">
    <source>
        <dbReference type="Proteomes" id="UP000199266"/>
    </source>
</evidence>
<evidence type="ECO:0000256" key="1">
    <source>
        <dbReference type="ARBA" id="ARBA00006115"/>
    </source>
</evidence>
<evidence type="ECO:0000259" key="9">
    <source>
        <dbReference type="Pfam" id="PF00483"/>
    </source>
</evidence>
<gene>
    <name evidence="12" type="ORF">SAMN03080603_01068</name>
</gene>
<organism evidence="12 13">
    <name type="scientific">Acetomicrobium thermoterrenum DSM 13490</name>
    <dbReference type="NCBI Taxonomy" id="1120987"/>
    <lineage>
        <taxon>Bacteria</taxon>
        <taxon>Thermotogati</taxon>
        <taxon>Synergistota</taxon>
        <taxon>Synergistia</taxon>
        <taxon>Synergistales</taxon>
        <taxon>Acetomicrobiaceae</taxon>
        <taxon>Acetomicrobium</taxon>
    </lineage>
</organism>
<dbReference type="Gene3D" id="3.90.550.10">
    <property type="entry name" value="Spore Coat Polysaccharide Biosynthesis Protein SpsA, Chain A"/>
    <property type="match status" value="1"/>
</dbReference>
<dbReference type="InterPro" id="IPR005835">
    <property type="entry name" value="NTP_transferase_dom"/>
</dbReference>
<evidence type="ECO:0000256" key="2">
    <source>
        <dbReference type="ARBA" id="ARBA00012387"/>
    </source>
</evidence>
<keyword evidence="5" id="KW-0547">Nucleotide-binding</keyword>
<evidence type="ECO:0000256" key="8">
    <source>
        <dbReference type="RuleBase" id="RU004190"/>
    </source>
</evidence>
<dbReference type="Proteomes" id="UP000199266">
    <property type="component" value="Unassembled WGS sequence"/>
</dbReference>
<dbReference type="SUPFAM" id="SSF53448">
    <property type="entry name" value="Nucleotide-diphospho-sugar transferases"/>
    <property type="match status" value="1"/>
</dbReference>
<dbReference type="PANTHER" id="PTHR46390">
    <property type="entry name" value="MANNOSE-1-PHOSPHATE GUANYLYLTRANSFERASE"/>
    <property type="match status" value="1"/>
</dbReference>
<dbReference type="FunFam" id="2.60.120.10:FF:000032">
    <property type="entry name" value="Mannose-1-phosphate guanylyltransferase/mannose-6-phosphate isomerase"/>
    <property type="match status" value="1"/>
</dbReference>
<dbReference type="InterPro" id="IPR049577">
    <property type="entry name" value="GMPP_N"/>
</dbReference>
<dbReference type="SUPFAM" id="SSF51182">
    <property type="entry name" value="RmlC-like cupins"/>
    <property type="match status" value="1"/>
</dbReference>
<dbReference type="AlphaFoldDB" id="A0A1H3FHM7"/>
<dbReference type="GO" id="GO:0004475">
    <property type="term" value="F:mannose-1-phosphate guanylyltransferase (GTP) activity"/>
    <property type="evidence" value="ECO:0007669"/>
    <property type="project" value="UniProtKB-EC"/>
</dbReference>
<dbReference type="Gene3D" id="2.60.120.10">
    <property type="entry name" value="Jelly Rolls"/>
    <property type="match status" value="1"/>
</dbReference>
<dbReference type="GO" id="GO:0000271">
    <property type="term" value="P:polysaccharide biosynthetic process"/>
    <property type="evidence" value="ECO:0007669"/>
    <property type="project" value="InterPro"/>
</dbReference>
<dbReference type="InterPro" id="IPR014710">
    <property type="entry name" value="RmlC-like_jellyroll"/>
</dbReference>
<evidence type="ECO:0000256" key="4">
    <source>
        <dbReference type="ARBA" id="ARBA00022695"/>
    </source>
</evidence>
<dbReference type="PANTHER" id="PTHR46390:SF1">
    <property type="entry name" value="MANNOSE-1-PHOSPHATE GUANYLYLTRANSFERASE"/>
    <property type="match status" value="1"/>
</dbReference>
<keyword evidence="6" id="KW-0342">GTP-binding</keyword>
<evidence type="ECO:0000256" key="3">
    <source>
        <dbReference type="ARBA" id="ARBA00022679"/>
    </source>
</evidence>
<dbReference type="RefSeq" id="WP_091461111.1">
    <property type="nucleotide sequence ID" value="NZ_FNPD01000005.1"/>
</dbReference>
<comment type="catalytic activity">
    <reaction evidence="7">
        <text>alpha-D-mannose 1-phosphate + GTP + H(+) = GDP-alpha-D-mannose + diphosphate</text>
        <dbReference type="Rhea" id="RHEA:15229"/>
        <dbReference type="ChEBI" id="CHEBI:15378"/>
        <dbReference type="ChEBI" id="CHEBI:33019"/>
        <dbReference type="ChEBI" id="CHEBI:37565"/>
        <dbReference type="ChEBI" id="CHEBI:57527"/>
        <dbReference type="ChEBI" id="CHEBI:58409"/>
        <dbReference type="EC" id="2.7.7.13"/>
    </reaction>
</comment>
<dbReference type="InterPro" id="IPR006375">
    <property type="entry name" value="Man1P_GuaTrfase/Man6P_Isoase"/>
</dbReference>
<dbReference type="InterPro" id="IPR001538">
    <property type="entry name" value="Man6P_isomerase-2_C"/>
</dbReference>
<dbReference type="InterPro" id="IPR051161">
    <property type="entry name" value="Mannose-6P_isomerase_type2"/>
</dbReference>
<dbReference type="Pfam" id="PF00483">
    <property type="entry name" value="NTP_transferase"/>
    <property type="match status" value="1"/>
</dbReference>
<keyword evidence="4" id="KW-0548">Nucleotidyltransferase</keyword>
<evidence type="ECO:0000259" key="10">
    <source>
        <dbReference type="Pfam" id="PF01050"/>
    </source>
</evidence>
<dbReference type="FunFam" id="3.90.550.10:FF:000046">
    <property type="entry name" value="Mannose-1-phosphate guanylyltransferase (GDP)"/>
    <property type="match status" value="1"/>
</dbReference>
<feature type="domain" description="MannoseP isomerase/GMP-like beta-helix" evidence="11">
    <location>
        <begin position="294"/>
        <end position="343"/>
    </location>
</feature>
<proteinExistence type="inferred from homology"/>
<evidence type="ECO:0000256" key="5">
    <source>
        <dbReference type="ARBA" id="ARBA00022741"/>
    </source>
</evidence>
<dbReference type="InterPro" id="IPR011051">
    <property type="entry name" value="RmlC_Cupin_sf"/>
</dbReference>
<evidence type="ECO:0000256" key="7">
    <source>
        <dbReference type="ARBA" id="ARBA00047343"/>
    </source>
</evidence>
<dbReference type="GO" id="GO:0016853">
    <property type="term" value="F:isomerase activity"/>
    <property type="evidence" value="ECO:0007669"/>
    <property type="project" value="UniProtKB-KW"/>
</dbReference>
<dbReference type="GO" id="GO:0009298">
    <property type="term" value="P:GDP-mannose biosynthetic process"/>
    <property type="evidence" value="ECO:0007669"/>
    <property type="project" value="TreeGrafter"/>
</dbReference>
<accession>A0A1H3FHM7</accession>